<dbReference type="FunFam" id="1.10.10.10:FF:000001">
    <property type="entry name" value="LysR family transcriptional regulator"/>
    <property type="match status" value="1"/>
</dbReference>
<accession>A0A679JCK1</accession>
<dbReference type="GO" id="GO:0003677">
    <property type="term" value="F:DNA binding"/>
    <property type="evidence" value="ECO:0007669"/>
    <property type="project" value="UniProtKB-KW"/>
</dbReference>
<feature type="domain" description="HTH lysR-type" evidence="5">
    <location>
        <begin position="4"/>
        <end position="61"/>
    </location>
</feature>
<proteinExistence type="inferred from homology"/>
<keyword evidence="3" id="KW-0238">DNA-binding</keyword>
<dbReference type="RefSeq" id="WP_339091953.1">
    <property type="nucleotide sequence ID" value="NZ_LR743507.1"/>
</dbReference>
<dbReference type="AlphaFoldDB" id="A0A679JCK1"/>
<reference evidence="6" key="1">
    <citation type="submission" date="2019-12" db="EMBL/GenBank/DDBJ databases">
        <authorList>
            <person name="Cremers G."/>
        </authorList>
    </citation>
    <scope>NUCLEOTIDE SEQUENCE</scope>
    <source>
        <strain evidence="6">Vvax</strain>
    </source>
</reference>
<dbReference type="PANTHER" id="PTHR30537:SF5">
    <property type="entry name" value="HTH-TYPE TRANSCRIPTIONAL ACTIVATOR TTDR-RELATED"/>
    <property type="match status" value="1"/>
</dbReference>
<evidence type="ECO:0000256" key="4">
    <source>
        <dbReference type="ARBA" id="ARBA00023163"/>
    </source>
</evidence>
<dbReference type="Pfam" id="PF03466">
    <property type="entry name" value="LysR_substrate"/>
    <property type="match status" value="1"/>
</dbReference>
<dbReference type="GO" id="GO:0003700">
    <property type="term" value="F:DNA-binding transcription factor activity"/>
    <property type="evidence" value="ECO:0007669"/>
    <property type="project" value="InterPro"/>
</dbReference>
<dbReference type="Gene3D" id="1.10.10.10">
    <property type="entry name" value="Winged helix-like DNA-binding domain superfamily/Winged helix DNA-binding domain"/>
    <property type="match status" value="1"/>
</dbReference>
<dbReference type="PROSITE" id="PS50931">
    <property type="entry name" value="HTH_LYSR"/>
    <property type="match status" value="1"/>
</dbReference>
<dbReference type="InterPro" id="IPR036390">
    <property type="entry name" value="WH_DNA-bd_sf"/>
</dbReference>
<dbReference type="SUPFAM" id="SSF46785">
    <property type="entry name" value="Winged helix' DNA-binding domain"/>
    <property type="match status" value="1"/>
</dbReference>
<dbReference type="SUPFAM" id="SSF53850">
    <property type="entry name" value="Periplasmic binding protein-like II"/>
    <property type="match status" value="1"/>
</dbReference>
<evidence type="ECO:0000313" key="6">
    <source>
        <dbReference type="EMBL" id="CAA2107796.1"/>
    </source>
</evidence>
<name>A0A679JCK1_VARPD</name>
<dbReference type="PANTHER" id="PTHR30537">
    <property type="entry name" value="HTH-TYPE TRANSCRIPTIONAL REGULATOR"/>
    <property type="match status" value="1"/>
</dbReference>
<keyword evidence="2" id="KW-0805">Transcription regulation</keyword>
<evidence type="ECO:0000256" key="3">
    <source>
        <dbReference type="ARBA" id="ARBA00023125"/>
    </source>
</evidence>
<dbReference type="InterPro" id="IPR058163">
    <property type="entry name" value="LysR-type_TF_proteobact-type"/>
</dbReference>
<sequence>MTDPDLSDLGAFVDVTRARGFRGAAALRGVSPSSLSEAMRRLESQLGVRLLNRTTRSVTPTEAGQRLLERIAPAMDDIAGALDTLNSFRDSPTGTLRLNVPTIVAQRVLPPLASGFLAEHPGITLEITNNDTFIDVLAAGFDAGIRYDESIARDMIAVPLGPRTQRFVAAASPAYLAKHGTPRHPTDLLRHACIGHRFPSGVLAAWGFVRKGKVVKITPTGPLVASMINLELHAAESGLGLIYTFDEYVRPSLDSGALVPVLEDWWQSFSGPFLYYPSRTHMPAPLRAFVDFLKREG</sequence>
<dbReference type="Pfam" id="PF00126">
    <property type="entry name" value="HTH_1"/>
    <property type="match status" value="1"/>
</dbReference>
<dbReference type="CDD" id="cd08474">
    <property type="entry name" value="PBP2_CrgA_like_5"/>
    <property type="match status" value="1"/>
</dbReference>
<evidence type="ECO:0000256" key="2">
    <source>
        <dbReference type="ARBA" id="ARBA00023015"/>
    </source>
</evidence>
<protein>
    <submittedName>
        <fullName evidence="6">HTH-type transcriptional regulator PgrR</fullName>
    </submittedName>
</protein>
<comment type="similarity">
    <text evidence="1">Belongs to the LysR transcriptional regulatory family.</text>
</comment>
<dbReference type="EMBL" id="LR743507">
    <property type="protein sequence ID" value="CAA2107796.1"/>
    <property type="molecule type" value="Genomic_DNA"/>
</dbReference>
<dbReference type="InterPro" id="IPR005119">
    <property type="entry name" value="LysR_subst-bd"/>
</dbReference>
<organism evidence="6">
    <name type="scientific">Variovorax paradoxus</name>
    <dbReference type="NCBI Taxonomy" id="34073"/>
    <lineage>
        <taxon>Bacteria</taxon>
        <taxon>Pseudomonadati</taxon>
        <taxon>Pseudomonadota</taxon>
        <taxon>Betaproteobacteria</taxon>
        <taxon>Burkholderiales</taxon>
        <taxon>Comamonadaceae</taxon>
        <taxon>Variovorax</taxon>
    </lineage>
</organism>
<dbReference type="Gene3D" id="3.40.190.290">
    <property type="match status" value="1"/>
</dbReference>
<evidence type="ECO:0000256" key="1">
    <source>
        <dbReference type="ARBA" id="ARBA00009437"/>
    </source>
</evidence>
<dbReference type="InterPro" id="IPR036388">
    <property type="entry name" value="WH-like_DNA-bd_sf"/>
</dbReference>
<keyword evidence="4" id="KW-0804">Transcription</keyword>
<evidence type="ECO:0000259" key="5">
    <source>
        <dbReference type="PROSITE" id="PS50931"/>
    </source>
</evidence>
<gene>
    <name evidence="6" type="primary">pgrR_8</name>
    <name evidence="6" type="ORF">VVAX_04414</name>
</gene>
<dbReference type="InterPro" id="IPR000847">
    <property type="entry name" value="LysR_HTH_N"/>
</dbReference>